<protein>
    <recommendedName>
        <fullName evidence="4">DUF3718 domain-containing protein</fullName>
    </recommendedName>
</protein>
<evidence type="ECO:0008006" key="4">
    <source>
        <dbReference type="Google" id="ProtNLM"/>
    </source>
</evidence>
<evidence type="ECO:0000313" key="2">
    <source>
        <dbReference type="EMBL" id="GAA0358123.1"/>
    </source>
</evidence>
<sequence>MKALSLFCATTLLSAAVMANTDDKPISRYAFTGDVAFANFCRSALKDDVALLRRSVFQEIGRVASSENGVYRTVLALDGLKCDGLNLVDFARQRQAEAVYQYLSKKAQSL</sequence>
<feature type="chain" id="PRO_5045281623" description="DUF3718 domain-containing protein" evidence="1">
    <location>
        <begin position="20"/>
        <end position="110"/>
    </location>
</feature>
<proteinExistence type="predicted"/>
<dbReference type="EMBL" id="BAAAEI010000012">
    <property type="protein sequence ID" value="GAA0358123.1"/>
    <property type="molecule type" value="Genomic_DNA"/>
</dbReference>
<feature type="signal peptide" evidence="1">
    <location>
        <begin position="1"/>
        <end position="19"/>
    </location>
</feature>
<gene>
    <name evidence="2" type="ORF">GCM10009092_22900</name>
</gene>
<accession>A0ABP3H188</accession>
<reference evidence="3" key="1">
    <citation type="journal article" date="2019" name="Int. J. Syst. Evol. Microbiol.">
        <title>The Global Catalogue of Microorganisms (GCM) 10K type strain sequencing project: providing services to taxonomists for standard genome sequencing and annotation.</title>
        <authorList>
            <consortium name="The Broad Institute Genomics Platform"/>
            <consortium name="The Broad Institute Genome Sequencing Center for Infectious Disease"/>
            <person name="Wu L."/>
            <person name="Ma J."/>
        </authorList>
    </citation>
    <scope>NUCLEOTIDE SEQUENCE [LARGE SCALE GENOMIC DNA]</scope>
    <source>
        <strain evidence="3">JCM 13378</strain>
    </source>
</reference>
<evidence type="ECO:0000256" key="1">
    <source>
        <dbReference type="SAM" id="SignalP"/>
    </source>
</evidence>
<evidence type="ECO:0000313" key="3">
    <source>
        <dbReference type="Proteomes" id="UP001501757"/>
    </source>
</evidence>
<name>A0ABP3H188_9ALTE</name>
<keyword evidence="1" id="KW-0732">Signal</keyword>
<keyword evidence="3" id="KW-1185">Reference proteome</keyword>
<comment type="caution">
    <text evidence="2">The sequence shown here is derived from an EMBL/GenBank/DDBJ whole genome shotgun (WGS) entry which is preliminary data.</text>
</comment>
<dbReference type="Proteomes" id="UP001501757">
    <property type="component" value="Unassembled WGS sequence"/>
</dbReference>
<organism evidence="2 3">
    <name type="scientific">Bowmanella denitrificans</name>
    <dbReference type="NCBI Taxonomy" id="366582"/>
    <lineage>
        <taxon>Bacteria</taxon>
        <taxon>Pseudomonadati</taxon>
        <taxon>Pseudomonadota</taxon>
        <taxon>Gammaproteobacteria</taxon>
        <taxon>Alteromonadales</taxon>
        <taxon>Alteromonadaceae</taxon>
        <taxon>Bowmanella</taxon>
    </lineage>
</organism>
<dbReference type="RefSeq" id="WP_343845010.1">
    <property type="nucleotide sequence ID" value="NZ_BAAAEI010000012.1"/>
</dbReference>